<sequence>MEESTLRFVAKKHILECWIPSFNTNNKEIDKVKSRGSTRSLYRVTITEAEHMKDKEESFRAQAKVG</sequence>
<comment type="caution">
    <text evidence="1">The sequence shown here is derived from an EMBL/GenBank/DDBJ whole genome shotgun (WGS) entry which is preliminary data.</text>
</comment>
<dbReference type="AlphaFoldDB" id="A0AAN9FCZ7"/>
<keyword evidence="2" id="KW-1185">Reference proteome</keyword>
<name>A0AAN9FCZ7_CROPI</name>
<evidence type="ECO:0000313" key="1">
    <source>
        <dbReference type="EMBL" id="KAK7269493.1"/>
    </source>
</evidence>
<accession>A0AAN9FCZ7</accession>
<proteinExistence type="predicted"/>
<organism evidence="1 2">
    <name type="scientific">Crotalaria pallida</name>
    <name type="common">Smooth rattlebox</name>
    <name type="synonym">Crotalaria striata</name>
    <dbReference type="NCBI Taxonomy" id="3830"/>
    <lineage>
        <taxon>Eukaryota</taxon>
        <taxon>Viridiplantae</taxon>
        <taxon>Streptophyta</taxon>
        <taxon>Embryophyta</taxon>
        <taxon>Tracheophyta</taxon>
        <taxon>Spermatophyta</taxon>
        <taxon>Magnoliopsida</taxon>
        <taxon>eudicotyledons</taxon>
        <taxon>Gunneridae</taxon>
        <taxon>Pentapetalae</taxon>
        <taxon>rosids</taxon>
        <taxon>fabids</taxon>
        <taxon>Fabales</taxon>
        <taxon>Fabaceae</taxon>
        <taxon>Papilionoideae</taxon>
        <taxon>50 kb inversion clade</taxon>
        <taxon>genistoids sensu lato</taxon>
        <taxon>core genistoids</taxon>
        <taxon>Crotalarieae</taxon>
        <taxon>Crotalaria</taxon>
    </lineage>
</organism>
<reference evidence="1 2" key="1">
    <citation type="submission" date="2024-01" db="EMBL/GenBank/DDBJ databases">
        <title>The genomes of 5 underutilized Papilionoideae crops provide insights into root nodulation and disease resistanc.</title>
        <authorList>
            <person name="Yuan L."/>
        </authorList>
    </citation>
    <scope>NUCLEOTIDE SEQUENCE [LARGE SCALE GENOMIC DNA]</scope>
    <source>
        <strain evidence="1">ZHUSHIDOU_FW_LH</strain>
        <tissue evidence="1">Leaf</tissue>
    </source>
</reference>
<gene>
    <name evidence="1" type="ORF">RIF29_22223</name>
</gene>
<evidence type="ECO:0000313" key="2">
    <source>
        <dbReference type="Proteomes" id="UP001372338"/>
    </source>
</evidence>
<dbReference type="Proteomes" id="UP001372338">
    <property type="component" value="Unassembled WGS sequence"/>
</dbReference>
<protein>
    <submittedName>
        <fullName evidence="1">Uncharacterized protein</fullName>
    </submittedName>
</protein>
<dbReference type="EMBL" id="JAYWIO010000004">
    <property type="protein sequence ID" value="KAK7269493.1"/>
    <property type="molecule type" value="Genomic_DNA"/>
</dbReference>